<dbReference type="EMBL" id="JAKXMK010000012">
    <property type="protein sequence ID" value="MCH6167273.1"/>
    <property type="molecule type" value="Genomic_DNA"/>
</dbReference>
<gene>
    <name evidence="2" type="ORF">MMF94_16440</name>
</gene>
<dbReference type="RefSeq" id="WP_241037545.1">
    <property type="nucleotide sequence ID" value="NZ_BAAAJF010000015.1"/>
</dbReference>
<evidence type="ECO:0000313" key="2">
    <source>
        <dbReference type="EMBL" id="MCH6167273.1"/>
    </source>
</evidence>
<dbReference type="PANTHER" id="PTHR21666">
    <property type="entry name" value="PEPTIDASE-RELATED"/>
    <property type="match status" value="1"/>
</dbReference>
<dbReference type="PANTHER" id="PTHR21666:SF270">
    <property type="entry name" value="MUREIN HYDROLASE ACTIVATOR ENVC"/>
    <property type="match status" value="1"/>
</dbReference>
<protein>
    <submittedName>
        <fullName evidence="2">M23 family metallopeptidase</fullName>
    </submittedName>
</protein>
<reference evidence="2 3" key="1">
    <citation type="submission" date="2022-03" db="EMBL/GenBank/DDBJ databases">
        <title>Pseudonocardia alaer sp. nov., a novel actinomycete isolated from reed forest soil.</title>
        <authorList>
            <person name="Wang L."/>
        </authorList>
    </citation>
    <scope>NUCLEOTIDE SEQUENCE [LARGE SCALE GENOMIC DNA]</scope>
    <source>
        <strain evidence="2 3">Y-16303</strain>
    </source>
</reference>
<dbReference type="SUPFAM" id="SSF51261">
    <property type="entry name" value="Duplicated hybrid motif"/>
    <property type="match status" value="1"/>
</dbReference>
<dbReference type="InterPro" id="IPR011055">
    <property type="entry name" value="Dup_hybrid_motif"/>
</dbReference>
<comment type="caution">
    <text evidence="2">The sequence shown here is derived from an EMBL/GenBank/DDBJ whole genome shotgun (WGS) entry which is preliminary data.</text>
</comment>
<evidence type="ECO:0000259" key="1">
    <source>
        <dbReference type="Pfam" id="PF01551"/>
    </source>
</evidence>
<dbReference type="InterPro" id="IPR016047">
    <property type="entry name" value="M23ase_b-sheet_dom"/>
</dbReference>
<evidence type="ECO:0000313" key="3">
    <source>
        <dbReference type="Proteomes" id="UP001299970"/>
    </source>
</evidence>
<feature type="domain" description="M23ase beta-sheet core" evidence="1">
    <location>
        <begin position="176"/>
        <end position="271"/>
    </location>
</feature>
<dbReference type="InterPro" id="IPR050570">
    <property type="entry name" value="Cell_wall_metabolism_enzyme"/>
</dbReference>
<accession>A0ABS9TFV9</accession>
<keyword evidence="3" id="KW-1185">Reference proteome</keyword>
<dbReference type="Pfam" id="PF01551">
    <property type="entry name" value="Peptidase_M23"/>
    <property type="match status" value="1"/>
</dbReference>
<proteinExistence type="predicted"/>
<name>A0ABS9TFV9_9PSEU</name>
<sequence length="282" mass="29556">MARHRSPSGAQADNPDRATRQRVVAVPSGHRLPAPPAASLRGRATVAAVAAGAVVAAGQTLVSPLSTVAPQAVSALVPVADVTEVDTPNPAVEAIGGDQLLPDQFTLTQLDPASQVDVQNLAKAVDLGRELARQAAIIKSALSHGASEAHLYGDLAFVRPAVGRLTSMFGARWGTSHFGIDIAGPIGTPIYALTDGVVEEAGPATGFGLWVVLRHTDGSQSVYGHVNRMFVDKGEKVEAGEEIAEIGNRGYSTGPHLHLEIWDEDGSKINPIPWLRKRGIDF</sequence>
<organism evidence="2 3">
    <name type="scientific">Pseudonocardia alaniniphila</name>
    <dbReference type="NCBI Taxonomy" id="75291"/>
    <lineage>
        <taxon>Bacteria</taxon>
        <taxon>Bacillati</taxon>
        <taxon>Actinomycetota</taxon>
        <taxon>Actinomycetes</taxon>
        <taxon>Pseudonocardiales</taxon>
        <taxon>Pseudonocardiaceae</taxon>
        <taxon>Pseudonocardia</taxon>
    </lineage>
</organism>
<dbReference type="Proteomes" id="UP001299970">
    <property type="component" value="Unassembled WGS sequence"/>
</dbReference>
<dbReference type="CDD" id="cd12797">
    <property type="entry name" value="M23_peptidase"/>
    <property type="match status" value="1"/>
</dbReference>
<dbReference type="Gene3D" id="2.70.70.10">
    <property type="entry name" value="Glucose Permease (Domain IIA)"/>
    <property type="match status" value="1"/>
</dbReference>